<dbReference type="OrthoDB" id="5825911at2759"/>
<evidence type="ECO:0000313" key="4">
    <source>
        <dbReference type="EMBL" id="VIO95546.1"/>
    </source>
</evidence>
<feature type="region of interest" description="Disordered" evidence="1">
    <location>
        <begin position="103"/>
        <end position="170"/>
    </location>
</feature>
<dbReference type="AlphaFoldDB" id="A0A0J9Y9H9"/>
<accession>A0A4E9FGI8</accession>
<keyword evidence="2" id="KW-1133">Transmembrane helix</keyword>
<dbReference type="WBParaSite" id="Bm9022.1">
    <property type="protein sequence ID" value="Bm9022.1"/>
    <property type="gene ID" value="WBGene00229283"/>
</dbReference>
<reference evidence="6" key="4">
    <citation type="submission" date="2019-12" db="UniProtKB">
        <authorList>
            <consortium name="WormBaseParasite"/>
        </authorList>
    </citation>
    <scope>IDENTIFICATION</scope>
</reference>
<dbReference type="CTD" id="6098797"/>
<feature type="compositionally biased region" description="Polar residues" evidence="1">
    <location>
        <begin position="118"/>
        <end position="130"/>
    </location>
</feature>
<proteinExistence type="predicted"/>
<evidence type="ECO:0000256" key="2">
    <source>
        <dbReference type="SAM" id="Phobius"/>
    </source>
</evidence>
<reference evidence="4" key="3">
    <citation type="submission" date="2019-04" db="EMBL/GenBank/DDBJ databases">
        <authorList>
            <person name="Howe K."/>
            <person name="Paulini M."/>
            <person name="Williams G."/>
        </authorList>
    </citation>
    <scope>NUCLEOTIDE SEQUENCE [LARGE SCALE GENOMIC DNA]</scope>
    <source>
        <strain evidence="4">FR3</strain>
    </source>
</reference>
<keyword evidence="5" id="KW-1185">Reference proteome</keyword>
<gene>
    <name evidence="3 6 7" type="ORF">Bm9022</name>
    <name evidence="4" type="ORF">BM_BM9022</name>
    <name evidence="3" type="ORF">BM_Bm9022</name>
</gene>
<dbReference type="OMA" id="CICALGI"/>
<dbReference type="FunCoup" id="A0A0J9Y9H9">
    <property type="interactions" value="132"/>
</dbReference>
<reference evidence="3 5" key="1">
    <citation type="journal article" date="2007" name="Science">
        <title>Draft genome of the filarial nematode parasite Brugia malayi.</title>
        <authorList>
            <person name="Ghedin E."/>
            <person name="Wang S."/>
            <person name="Spiro D."/>
            <person name="Caler E."/>
            <person name="Zhao Q."/>
            <person name="Crabtree J."/>
            <person name="Allen J.E."/>
            <person name="Delcher A.L."/>
            <person name="Guiliano D.B."/>
            <person name="Miranda-Saavedra D."/>
            <person name="Angiuoli S.V."/>
            <person name="Creasy T."/>
            <person name="Amedeo P."/>
            <person name="Haas B."/>
            <person name="El-Sayed N.M."/>
            <person name="Wortman J.R."/>
            <person name="Feldblyum T."/>
            <person name="Tallon L."/>
            <person name="Schatz M."/>
            <person name="Shumway M."/>
            <person name="Koo H."/>
            <person name="Salzberg S.L."/>
            <person name="Schobel S."/>
            <person name="Pertea M."/>
            <person name="Pop M."/>
            <person name="White O."/>
            <person name="Barton G.J."/>
            <person name="Carlow C.K."/>
            <person name="Crawford M.J."/>
            <person name="Daub J."/>
            <person name="Dimmic M.W."/>
            <person name="Estes C.F."/>
            <person name="Foster J.M."/>
            <person name="Ganatra M."/>
            <person name="Gregory W.F."/>
            <person name="Johnson N.M."/>
            <person name="Jin J."/>
            <person name="Komuniecki R."/>
            <person name="Korf I."/>
            <person name="Kumar S."/>
            <person name="Laney S."/>
            <person name="Li B.W."/>
            <person name="Li W."/>
            <person name="Lindblom T.H."/>
            <person name="Lustigman S."/>
            <person name="Ma D."/>
            <person name="Maina C.V."/>
            <person name="Martin D.M."/>
            <person name="McCarter J.P."/>
            <person name="McReynolds L."/>
            <person name="Mitreva M."/>
            <person name="Nutman T.B."/>
            <person name="Parkinson J."/>
            <person name="Peregrin-Alvarez J.M."/>
            <person name="Poole C."/>
            <person name="Ren Q."/>
            <person name="Saunders L."/>
            <person name="Sluder A.E."/>
            <person name="Smith K."/>
            <person name="Stanke M."/>
            <person name="Unnasch T.R."/>
            <person name="Ware J."/>
            <person name="Wei A.D."/>
            <person name="Weil G."/>
            <person name="Williams D.J."/>
            <person name="Zhang Y."/>
            <person name="Williams S.A."/>
            <person name="Fraser-Liggett C."/>
            <person name="Slatko B."/>
            <person name="Blaxter M.L."/>
            <person name="Scott A.L."/>
        </authorList>
    </citation>
    <scope>NUCLEOTIDE SEQUENCE</scope>
    <source>
        <strain evidence="3 5">FR3</strain>
    </source>
</reference>
<dbReference type="EMBL" id="LN856816">
    <property type="protein sequence ID" value="CDQ05046.1"/>
    <property type="molecule type" value="Genomic_DNA"/>
</dbReference>
<feature type="transmembrane region" description="Helical" evidence="2">
    <location>
        <begin position="52"/>
        <end position="84"/>
    </location>
</feature>
<dbReference type="Proteomes" id="UP000006672">
    <property type="component" value="Unassembled WGS sequence"/>
</dbReference>
<reference evidence="3" key="2">
    <citation type="submission" date="2012-12" db="EMBL/GenBank/DDBJ databases">
        <authorList>
            <person name="Gao Y.W."/>
            <person name="Fan S.T."/>
            <person name="Sun H.T."/>
            <person name="Wang Z."/>
            <person name="Gao X.L."/>
            <person name="Li Y.G."/>
            <person name="Wang T.C."/>
            <person name="Zhang K."/>
            <person name="Xu W.W."/>
            <person name="Yu Z.J."/>
            <person name="Xia X.Z."/>
        </authorList>
    </citation>
    <scope>NUCLEOTIDE SEQUENCE</scope>
    <source>
        <strain evidence="3">FR3</strain>
    </source>
</reference>
<accession>A0A0J9Y9H9</accession>
<name>A0A0J9Y9H9_BRUMA</name>
<keyword evidence="2" id="KW-0472">Membrane</keyword>
<evidence type="ECO:0000313" key="7">
    <source>
        <dbReference type="WormBase" id="Bm9022"/>
    </source>
</evidence>
<sequence>MSPNMTTISAVTNSLTSTVPSFIVENFRNKRQFWHDYSYDSYYGYGFQWHRVILSILFLIALFLCCLVPCICALGIWFAGWFGLRNQATSKGNINSPVATNAYTQQQQQPVIPPQETVMPQNSAPTGSGNSRERMDSYIYEEKRSDRFYHRPPSPRLHDDYRRPFTSSKL</sequence>
<keyword evidence="2" id="KW-0812">Transmembrane</keyword>
<dbReference type="EMBL" id="CAAKNF010000194">
    <property type="protein sequence ID" value="VIO95546.1"/>
    <property type="molecule type" value="Genomic_DNA"/>
</dbReference>
<evidence type="ECO:0000256" key="1">
    <source>
        <dbReference type="SAM" id="MobiDB-lite"/>
    </source>
</evidence>
<dbReference type="KEGG" id="bmy:BM_BM9022"/>
<dbReference type="RefSeq" id="XP_001895345.1">
    <property type="nucleotide sequence ID" value="XM_001895310.1"/>
</dbReference>
<organism evidence="3">
    <name type="scientific">Brugia malayi</name>
    <name type="common">Filarial nematode worm</name>
    <dbReference type="NCBI Taxonomy" id="6279"/>
    <lineage>
        <taxon>Eukaryota</taxon>
        <taxon>Metazoa</taxon>
        <taxon>Ecdysozoa</taxon>
        <taxon>Nematoda</taxon>
        <taxon>Chromadorea</taxon>
        <taxon>Rhabditida</taxon>
        <taxon>Spirurina</taxon>
        <taxon>Spiruromorpha</taxon>
        <taxon>Filarioidea</taxon>
        <taxon>Onchocercidae</taxon>
        <taxon>Brugia</taxon>
    </lineage>
</organism>
<evidence type="ECO:0000313" key="3">
    <source>
        <dbReference type="EMBL" id="CDQ05046.1"/>
    </source>
</evidence>
<feature type="compositionally biased region" description="Basic and acidic residues" evidence="1">
    <location>
        <begin position="131"/>
        <end position="149"/>
    </location>
</feature>
<protein>
    <submittedName>
        <fullName evidence="3 6">Bm9022</fullName>
    </submittedName>
</protein>
<dbReference type="GeneID" id="6098797"/>
<evidence type="ECO:0000313" key="5">
    <source>
        <dbReference type="Proteomes" id="UP000006672"/>
    </source>
</evidence>
<evidence type="ECO:0000313" key="6">
    <source>
        <dbReference type="WBParaSite" id="Bm9022.1"/>
    </source>
</evidence>
<dbReference type="WormBase" id="Bm9022">
    <property type="protein sequence ID" value="BM00334"/>
    <property type="gene ID" value="WBGene00229283"/>
</dbReference>